<comment type="caution">
    <text evidence="1">The sequence shown here is derived from an EMBL/GenBank/DDBJ whole genome shotgun (WGS) entry which is preliminary data.</text>
</comment>
<sequence>MKINTFKANLKKEIKKISLKAPLTRKSGQKKIEYDLRNSKLNEYMYFCRGIKMMIQSTY</sequence>
<gene>
    <name evidence="1" type="ORF">BpHYR1_005038</name>
</gene>
<keyword evidence="2" id="KW-1185">Reference proteome</keyword>
<dbReference type="EMBL" id="REGN01003426">
    <property type="protein sequence ID" value="RNA22598.1"/>
    <property type="molecule type" value="Genomic_DNA"/>
</dbReference>
<protein>
    <submittedName>
        <fullName evidence="1">Uncharacterized protein</fullName>
    </submittedName>
</protein>
<name>A0A3M7RH52_BRAPC</name>
<dbReference type="AlphaFoldDB" id="A0A3M7RH52"/>
<evidence type="ECO:0000313" key="1">
    <source>
        <dbReference type="EMBL" id="RNA22598.1"/>
    </source>
</evidence>
<accession>A0A3M7RH52</accession>
<proteinExistence type="predicted"/>
<evidence type="ECO:0000313" key="2">
    <source>
        <dbReference type="Proteomes" id="UP000276133"/>
    </source>
</evidence>
<reference evidence="1 2" key="1">
    <citation type="journal article" date="2018" name="Sci. Rep.">
        <title>Genomic signatures of local adaptation to the degree of environmental predictability in rotifers.</title>
        <authorList>
            <person name="Franch-Gras L."/>
            <person name="Hahn C."/>
            <person name="Garcia-Roger E.M."/>
            <person name="Carmona M.J."/>
            <person name="Serra M."/>
            <person name="Gomez A."/>
        </authorList>
    </citation>
    <scope>NUCLEOTIDE SEQUENCE [LARGE SCALE GENOMIC DNA]</scope>
    <source>
        <strain evidence="1">HYR1</strain>
    </source>
</reference>
<organism evidence="1 2">
    <name type="scientific">Brachionus plicatilis</name>
    <name type="common">Marine rotifer</name>
    <name type="synonym">Brachionus muelleri</name>
    <dbReference type="NCBI Taxonomy" id="10195"/>
    <lineage>
        <taxon>Eukaryota</taxon>
        <taxon>Metazoa</taxon>
        <taxon>Spiralia</taxon>
        <taxon>Gnathifera</taxon>
        <taxon>Rotifera</taxon>
        <taxon>Eurotatoria</taxon>
        <taxon>Monogononta</taxon>
        <taxon>Pseudotrocha</taxon>
        <taxon>Ploima</taxon>
        <taxon>Brachionidae</taxon>
        <taxon>Brachionus</taxon>
    </lineage>
</organism>
<dbReference type="Proteomes" id="UP000276133">
    <property type="component" value="Unassembled WGS sequence"/>
</dbReference>